<gene>
    <name evidence="1" type="ORF">MUN79_05675</name>
</gene>
<evidence type="ECO:0000313" key="2">
    <source>
        <dbReference type="Proteomes" id="UP000831796"/>
    </source>
</evidence>
<reference evidence="1" key="1">
    <citation type="submission" date="2022-04" db="EMBL/GenBank/DDBJ databases">
        <title>Hymenobacter sp. isolated from the air.</title>
        <authorList>
            <person name="Won M."/>
            <person name="Lee C.-M."/>
            <person name="Woen H.-Y."/>
            <person name="Kwon S.-W."/>
        </authorList>
    </citation>
    <scope>NUCLEOTIDE SEQUENCE</scope>
    <source>
        <strain evidence="1">5116S-3</strain>
    </source>
</reference>
<dbReference type="EMBL" id="CP095046">
    <property type="protein sequence ID" value="UOQ73435.1"/>
    <property type="molecule type" value="Genomic_DNA"/>
</dbReference>
<dbReference type="RefSeq" id="WP_244676787.1">
    <property type="nucleotide sequence ID" value="NZ_CP095046.1"/>
</dbReference>
<dbReference type="KEGG" id="hcu:MUN79_05675"/>
<dbReference type="AlphaFoldDB" id="A0A8T9Q8H1"/>
<accession>A0A8T9Q8H1</accession>
<evidence type="ECO:0000313" key="1">
    <source>
        <dbReference type="EMBL" id="UOQ73435.1"/>
    </source>
</evidence>
<keyword evidence="2" id="KW-1185">Reference proteome</keyword>
<protein>
    <submittedName>
        <fullName evidence="1">Uncharacterized protein</fullName>
    </submittedName>
</protein>
<sequence>MPIGGPDLVQAQVQEVKVRLQPRPLISFPVQVVPELRDFPKGQQFTLRPATVKVQVQCFPEDSARLDRTQVNVLLHYGQFHSPIPACSPCCRTRPRWPAASGS</sequence>
<proteinExistence type="predicted"/>
<name>A0A8T9Q8H1_9BACT</name>
<dbReference type="Proteomes" id="UP000831796">
    <property type="component" value="Chromosome"/>
</dbReference>
<organism evidence="1 2">
    <name type="scientific">Hymenobacter cellulosilyticus</name>
    <dbReference type="NCBI Taxonomy" id="2932248"/>
    <lineage>
        <taxon>Bacteria</taxon>
        <taxon>Pseudomonadati</taxon>
        <taxon>Bacteroidota</taxon>
        <taxon>Cytophagia</taxon>
        <taxon>Cytophagales</taxon>
        <taxon>Hymenobacteraceae</taxon>
        <taxon>Hymenobacter</taxon>
    </lineage>
</organism>